<keyword evidence="8" id="KW-0915">Sodium</keyword>
<keyword evidence="3 14" id="KW-0813">Transport</keyword>
<feature type="transmembrane region" description="Helical" evidence="16">
    <location>
        <begin position="507"/>
        <end position="531"/>
    </location>
</feature>
<evidence type="ECO:0000256" key="11">
    <source>
        <dbReference type="ARBA" id="ARBA00023180"/>
    </source>
</evidence>
<keyword evidence="9" id="KW-0406">Ion transport</keyword>
<dbReference type="PANTHER" id="PTHR11616:SF321">
    <property type="entry name" value="SODIUM-DEPENDENT NUTRIENT AMINO ACID TRANSPORTER 1-RELATED"/>
    <property type="match status" value="1"/>
</dbReference>
<dbReference type="PRINTS" id="PR00176">
    <property type="entry name" value="NANEUSMPORT"/>
</dbReference>
<gene>
    <name evidence="18" type="primary">LOC106478288</name>
</gene>
<dbReference type="RefSeq" id="XP_013794272.1">
    <property type="nucleotide sequence ID" value="XM_013938818.2"/>
</dbReference>
<sequence length="695" mass="78880">MVLKESSCTPFVNHHHHHLHHHHHHNKDDEFDEESLISKSDNCGKKGHGNMVDDQLALPSGQEDMESTVTENSDDSYETDRGNWSNKLDYILASVGYAVGLGNVWRFPYLCYRSGGGAFLIPYISFLVICGMPLFILENCFGQFASLGPVSIWKISPIFKGVGYAMVLVSGIVCTYYNVIIAWTLYYLYKSVGAVVPWATCGNWWNTIRCVDHHEQSGNISLGLNDTVNQNITTIDLSNRMTSSEEYWLFYVLRLSDGIEEPGEPRWPLVLSLFVAWMIVFLCLMKGVQSSGKVVYISATFPYIILIVLFIRGVTLPGSFKGIMFYLTPRWELLKSFEVWADAATQIFYSVGTSWGAVLTMASYNRFNNNCYRDAILIPIVNCCTSIFAGFVVFSIIGFMSYETGKPIEDVVSQGPGLAFVVYPEAVARLPISPLWGLLFFTMLFTIGLDTQFGMFEALVSSFVDEFPTFFKNKKIALTAFMSIVLFLLGIPCVTRGGMYFLQLMDWYSATFSLMIIALFETIVICWVYGVERFMLDINIMLNRTLPLWWKLCWCYITPITIFCLLLFIMINHTTITYNQYVYPTWSVGLGWCIAMSSLVPIPGYAVLHMYKAKGTFKQRLLECLRPSPEWGPAHSKHRLLYKESLSLMTSRFNQTQVASLHNSASSTSCRKISLNQEPTEEITKELPPQYESMV</sequence>
<comment type="function">
    <text evidence="13">Unusual broad substrate spectrum amino acid:sodium cotransporter that promotes absorption of the D isomers of essential amino acids. Neutral amino acids are the preferred substrates, especially methionine and phenylalanine.</text>
</comment>
<evidence type="ECO:0000256" key="16">
    <source>
        <dbReference type="SAM" id="Phobius"/>
    </source>
</evidence>
<evidence type="ECO:0000256" key="2">
    <source>
        <dbReference type="ARBA" id="ARBA00006459"/>
    </source>
</evidence>
<dbReference type="PANTHER" id="PTHR11616">
    <property type="entry name" value="SODIUM/CHLORIDE DEPENDENT TRANSPORTER"/>
    <property type="match status" value="1"/>
</dbReference>
<evidence type="ECO:0000256" key="8">
    <source>
        <dbReference type="ARBA" id="ARBA00023053"/>
    </source>
</evidence>
<dbReference type="PROSITE" id="PS50267">
    <property type="entry name" value="NA_NEUROTRAN_SYMP_3"/>
    <property type="match status" value="1"/>
</dbReference>
<keyword evidence="11" id="KW-0325">Glycoprotein</keyword>
<feature type="transmembrane region" description="Helical" evidence="16">
    <location>
        <begin position="120"/>
        <end position="141"/>
    </location>
</feature>
<evidence type="ECO:0000256" key="6">
    <source>
        <dbReference type="ARBA" id="ARBA00022970"/>
    </source>
</evidence>
<evidence type="ECO:0000256" key="12">
    <source>
        <dbReference type="ARBA" id="ARBA00023201"/>
    </source>
</evidence>
<dbReference type="SUPFAM" id="SSF161070">
    <property type="entry name" value="SNF-like"/>
    <property type="match status" value="1"/>
</dbReference>
<evidence type="ECO:0000256" key="3">
    <source>
        <dbReference type="ARBA" id="ARBA00022448"/>
    </source>
</evidence>
<feature type="transmembrane region" description="Helical" evidence="16">
    <location>
        <begin position="90"/>
        <end position="108"/>
    </location>
</feature>
<evidence type="ECO:0000256" key="5">
    <source>
        <dbReference type="ARBA" id="ARBA00022847"/>
    </source>
</evidence>
<feature type="transmembrane region" description="Helical" evidence="16">
    <location>
        <begin position="552"/>
        <end position="571"/>
    </location>
</feature>
<dbReference type="Pfam" id="PF00209">
    <property type="entry name" value="SNF"/>
    <property type="match status" value="1"/>
</dbReference>
<evidence type="ECO:0000256" key="15">
    <source>
        <dbReference type="SAM" id="MobiDB-lite"/>
    </source>
</evidence>
<feature type="transmembrane region" description="Helical" evidence="16">
    <location>
        <begin position="376"/>
        <end position="400"/>
    </location>
</feature>
<comment type="similarity">
    <text evidence="2 14">Belongs to the sodium:neurotransmitter symporter (SNF) (TC 2.A.22) family.</text>
</comment>
<dbReference type="InterPro" id="IPR037272">
    <property type="entry name" value="SNS_sf"/>
</dbReference>
<evidence type="ECO:0000313" key="17">
    <source>
        <dbReference type="Proteomes" id="UP000694941"/>
    </source>
</evidence>
<feature type="transmembrane region" description="Helical" evidence="16">
    <location>
        <begin position="300"/>
        <end position="327"/>
    </location>
</feature>
<feature type="transmembrane region" description="Helical" evidence="16">
    <location>
        <begin position="476"/>
        <end position="501"/>
    </location>
</feature>
<dbReference type="InterPro" id="IPR000175">
    <property type="entry name" value="Na/ntran_symport"/>
</dbReference>
<evidence type="ECO:0000256" key="13">
    <source>
        <dbReference type="ARBA" id="ARBA00037785"/>
    </source>
</evidence>
<keyword evidence="6" id="KW-0029">Amino-acid transport</keyword>
<feature type="transmembrane region" description="Helical" evidence="16">
    <location>
        <begin position="162"/>
        <end position="189"/>
    </location>
</feature>
<evidence type="ECO:0000313" key="18">
    <source>
        <dbReference type="RefSeq" id="XP_013794272.1"/>
    </source>
</evidence>
<feature type="transmembrane region" description="Helical" evidence="16">
    <location>
        <begin position="347"/>
        <end position="364"/>
    </location>
</feature>
<evidence type="ECO:0000256" key="4">
    <source>
        <dbReference type="ARBA" id="ARBA00022692"/>
    </source>
</evidence>
<dbReference type="Proteomes" id="UP000694941">
    <property type="component" value="Unplaced"/>
</dbReference>
<keyword evidence="17" id="KW-1185">Reference proteome</keyword>
<feature type="transmembrane region" description="Helical" evidence="16">
    <location>
        <begin position="583"/>
        <end position="608"/>
    </location>
</feature>
<comment type="subcellular location">
    <subcellularLocation>
        <location evidence="1">Membrane</location>
        <topology evidence="1">Multi-pass membrane protein</topology>
    </subcellularLocation>
</comment>
<evidence type="ECO:0000256" key="1">
    <source>
        <dbReference type="ARBA" id="ARBA00004141"/>
    </source>
</evidence>
<evidence type="ECO:0000256" key="10">
    <source>
        <dbReference type="ARBA" id="ARBA00023136"/>
    </source>
</evidence>
<name>A0ABM1C505_LIMPO</name>
<evidence type="ECO:0000256" key="9">
    <source>
        <dbReference type="ARBA" id="ARBA00023065"/>
    </source>
</evidence>
<accession>A0ABM1C505</accession>
<feature type="region of interest" description="Disordered" evidence="15">
    <location>
        <begin position="60"/>
        <end position="80"/>
    </location>
</feature>
<organism evidence="17 18">
    <name type="scientific">Limulus polyphemus</name>
    <name type="common">Atlantic horseshoe crab</name>
    <dbReference type="NCBI Taxonomy" id="6850"/>
    <lineage>
        <taxon>Eukaryota</taxon>
        <taxon>Metazoa</taxon>
        <taxon>Ecdysozoa</taxon>
        <taxon>Arthropoda</taxon>
        <taxon>Chelicerata</taxon>
        <taxon>Merostomata</taxon>
        <taxon>Xiphosura</taxon>
        <taxon>Limulidae</taxon>
        <taxon>Limulus</taxon>
    </lineage>
</organism>
<dbReference type="GeneID" id="106478288"/>
<dbReference type="PROSITE" id="PS00610">
    <property type="entry name" value="NA_NEUROTRAN_SYMP_1"/>
    <property type="match status" value="1"/>
</dbReference>
<feature type="transmembrane region" description="Helical" evidence="16">
    <location>
        <begin position="438"/>
        <end position="464"/>
    </location>
</feature>
<evidence type="ECO:0000256" key="14">
    <source>
        <dbReference type="RuleBase" id="RU003732"/>
    </source>
</evidence>
<evidence type="ECO:0000256" key="7">
    <source>
        <dbReference type="ARBA" id="ARBA00022989"/>
    </source>
</evidence>
<keyword evidence="12" id="KW-0739">Sodium transport</keyword>
<keyword evidence="10 16" id="KW-0472">Membrane</keyword>
<keyword evidence="4 14" id="KW-0812">Transmembrane</keyword>
<proteinExistence type="inferred from homology"/>
<keyword evidence="7 16" id="KW-1133">Transmembrane helix</keyword>
<feature type="transmembrane region" description="Helical" evidence="16">
    <location>
        <begin position="267"/>
        <end position="288"/>
    </location>
</feature>
<keyword evidence="5 14" id="KW-0769">Symport</keyword>
<protein>
    <recommendedName>
        <fullName evidence="14">Transporter</fullName>
    </recommendedName>
</protein>
<reference evidence="18" key="1">
    <citation type="submission" date="2025-08" db="UniProtKB">
        <authorList>
            <consortium name="RefSeq"/>
        </authorList>
    </citation>
    <scope>IDENTIFICATION</scope>
    <source>
        <tissue evidence="18">Muscle</tissue>
    </source>
</reference>